<dbReference type="Proteomes" id="UP001497700">
    <property type="component" value="Unassembled WGS sequence"/>
</dbReference>
<comment type="caution">
    <text evidence="1">The sequence shown here is derived from an EMBL/GenBank/DDBJ whole genome shotgun (WGS) entry which is preliminary data.</text>
</comment>
<reference evidence="1 2" key="1">
    <citation type="journal article" date="2022" name="New Phytol.">
        <title>Ecological generalism drives hyperdiversity of secondary metabolite gene clusters in xylarialean endophytes.</title>
        <authorList>
            <person name="Franco M.E.E."/>
            <person name="Wisecaver J.H."/>
            <person name="Arnold A.E."/>
            <person name="Ju Y.M."/>
            <person name="Slot J.C."/>
            <person name="Ahrendt S."/>
            <person name="Moore L.P."/>
            <person name="Eastman K.E."/>
            <person name="Scott K."/>
            <person name="Konkel Z."/>
            <person name="Mondo S.J."/>
            <person name="Kuo A."/>
            <person name="Hayes R.D."/>
            <person name="Haridas S."/>
            <person name="Andreopoulos B."/>
            <person name="Riley R."/>
            <person name="LaButti K."/>
            <person name="Pangilinan J."/>
            <person name="Lipzen A."/>
            <person name="Amirebrahimi M."/>
            <person name="Yan J."/>
            <person name="Adam C."/>
            <person name="Keymanesh K."/>
            <person name="Ng V."/>
            <person name="Louie K."/>
            <person name="Northen T."/>
            <person name="Drula E."/>
            <person name="Henrissat B."/>
            <person name="Hsieh H.M."/>
            <person name="Youens-Clark K."/>
            <person name="Lutzoni F."/>
            <person name="Miadlikowska J."/>
            <person name="Eastwood D.C."/>
            <person name="Hamelin R.C."/>
            <person name="Grigoriev I.V."/>
            <person name="U'Ren J.M."/>
        </authorList>
    </citation>
    <scope>NUCLEOTIDE SEQUENCE [LARGE SCALE GENOMIC DNA]</scope>
    <source>
        <strain evidence="1 2">CBS 119005</strain>
    </source>
</reference>
<dbReference type="EMBL" id="MU393504">
    <property type="protein sequence ID" value="KAI4863418.1"/>
    <property type="molecule type" value="Genomic_DNA"/>
</dbReference>
<gene>
    <name evidence="1" type="ORF">F4820DRAFT_427028</name>
</gene>
<proteinExistence type="predicted"/>
<sequence length="795" mass="89394">MAQVAPGLGSERNEPPCYNCGIRGHMFTACPEEPRKVPAGLEASWARHKSSTSPHNDSPIPNRRSKGPVITRYPPPPPPASSHHTPPMPRFDHPPPQPYQSGHLPVYPPPPPSYSPGFGGHPPPQPPYDRYGPPAPPGPPGLPPVPPPSLNPPPYHPPYNAAYGPPPPVHGSYDHHHVPPPGPPGQYFPNDYPPGPGRPSQYPPSAYPPAPSYNGQHPYPSGPPPSYPPPPPHFVNPPTPYGYNAPPPGYPQGDYGPPPHRGPPPSPYQQYPPPDPSRGQPHEDDRNRHHRGRDHQRRYDDRRSSETWHSQDAWHNPSPPVDQSYRDSYREDWHSRPSYRDDRPPRKRGHGRPMDERRRDRHDRFHPYKNSDKSDRHPRRRQQSETAQSTTPGRTAPPVDVGTPAPAKADQDREPGEITSEPASEHGEPENAPSAIPDKDDEDPDWDERTIFMDPPSTGQVDPIAAPLSTQYSEDVMIPPAFDAKALKSRYITPRNIDDFAQSIRETKDWQVMQHHPAFLNPVEIRLEMLDDYNEAIQKDQAIRANRRDRGVNSHETGRQRYSNSHGPVRHNGKSRDTRHKPDQKKRRRNDFPDDADAYRSEKRNREFLYDEPFDKRYRPASPEPGEVVEADAEEPPYEPSEAPMVPVKDTTWVPRSDVVKDTRPQALDVKDRSCGSDEDTPKRQPYMSPLDIPDKPSVRPPTPPTPPTQPASTPPPYSRPSSRGSQRSRPNSRRSSFGSAGSSLDDIERELLGLGGPPSSGSDTERGSPKRFNDATPKFKRRKQPMVEAYSRRW</sequence>
<evidence type="ECO:0000313" key="1">
    <source>
        <dbReference type="EMBL" id="KAI4863418.1"/>
    </source>
</evidence>
<organism evidence="1 2">
    <name type="scientific">Hypoxylon rubiginosum</name>
    <dbReference type="NCBI Taxonomy" id="110542"/>
    <lineage>
        <taxon>Eukaryota</taxon>
        <taxon>Fungi</taxon>
        <taxon>Dikarya</taxon>
        <taxon>Ascomycota</taxon>
        <taxon>Pezizomycotina</taxon>
        <taxon>Sordariomycetes</taxon>
        <taxon>Xylariomycetidae</taxon>
        <taxon>Xylariales</taxon>
        <taxon>Hypoxylaceae</taxon>
        <taxon>Hypoxylon</taxon>
    </lineage>
</organism>
<evidence type="ECO:0000313" key="2">
    <source>
        <dbReference type="Proteomes" id="UP001497700"/>
    </source>
</evidence>
<accession>A0ACB9YW35</accession>
<protein>
    <submittedName>
        <fullName evidence="1">Uncharacterized protein</fullName>
    </submittedName>
</protein>
<keyword evidence="2" id="KW-1185">Reference proteome</keyword>
<name>A0ACB9YW35_9PEZI</name>